<organism evidence="2 3">
    <name type="scientific">Mucuna pruriens</name>
    <name type="common">Velvet bean</name>
    <name type="synonym">Dolichos pruriens</name>
    <dbReference type="NCBI Taxonomy" id="157652"/>
    <lineage>
        <taxon>Eukaryota</taxon>
        <taxon>Viridiplantae</taxon>
        <taxon>Streptophyta</taxon>
        <taxon>Embryophyta</taxon>
        <taxon>Tracheophyta</taxon>
        <taxon>Spermatophyta</taxon>
        <taxon>Magnoliopsida</taxon>
        <taxon>eudicotyledons</taxon>
        <taxon>Gunneridae</taxon>
        <taxon>Pentapetalae</taxon>
        <taxon>rosids</taxon>
        <taxon>fabids</taxon>
        <taxon>Fabales</taxon>
        <taxon>Fabaceae</taxon>
        <taxon>Papilionoideae</taxon>
        <taxon>50 kb inversion clade</taxon>
        <taxon>NPAAA clade</taxon>
        <taxon>indigoferoid/millettioid clade</taxon>
        <taxon>Phaseoleae</taxon>
        <taxon>Mucuna</taxon>
    </lineage>
</organism>
<feature type="domain" description="Retroviral polymerase SH3-like" evidence="1">
    <location>
        <begin position="36"/>
        <end position="86"/>
    </location>
</feature>
<accession>A0A371H0U6</accession>
<feature type="non-terminal residue" evidence="2">
    <location>
        <position position="1"/>
    </location>
</feature>
<keyword evidence="3" id="KW-1185">Reference proteome</keyword>
<dbReference type="Pfam" id="PF25597">
    <property type="entry name" value="SH3_retrovirus"/>
    <property type="match status" value="1"/>
</dbReference>
<evidence type="ECO:0000259" key="1">
    <source>
        <dbReference type="Pfam" id="PF25597"/>
    </source>
</evidence>
<protein>
    <recommendedName>
        <fullName evidence="1">Retroviral polymerase SH3-like domain-containing protein</fullName>
    </recommendedName>
</protein>
<name>A0A371H0U6_MUCPR</name>
<dbReference type="Proteomes" id="UP000257109">
    <property type="component" value="Unassembled WGS sequence"/>
</dbReference>
<dbReference type="AlphaFoldDB" id="A0A371H0U6"/>
<gene>
    <name evidence="2" type="ORF">CR513_20935</name>
</gene>
<evidence type="ECO:0000313" key="3">
    <source>
        <dbReference type="Proteomes" id="UP000257109"/>
    </source>
</evidence>
<comment type="caution">
    <text evidence="2">The sequence shown here is derived from an EMBL/GenBank/DDBJ whole genome shotgun (WGS) entry which is preliminary data.</text>
</comment>
<reference evidence="2" key="1">
    <citation type="submission" date="2018-05" db="EMBL/GenBank/DDBJ databases">
        <title>Draft genome of Mucuna pruriens seed.</title>
        <authorList>
            <person name="Nnadi N.E."/>
            <person name="Vos R."/>
            <person name="Hasami M.H."/>
            <person name="Devisetty U.K."/>
            <person name="Aguiy J.C."/>
        </authorList>
    </citation>
    <scope>NUCLEOTIDE SEQUENCE [LARGE SCALE GENOMIC DNA]</scope>
    <source>
        <strain evidence="2">JCA_2017</strain>
    </source>
</reference>
<proteinExistence type="predicted"/>
<evidence type="ECO:0000313" key="2">
    <source>
        <dbReference type="EMBL" id="RDX96411.1"/>
    </source>
</evidence>
<dbReference type="EMBL" id="QJKJ01003893">
    <property type="protein sequence ID" value="RDX96411.1"/>
    <property type="molecule type" value="Genomic_DNA"/>
</dbReference>
<sequence>MIGERFMFLDLKPHEGIVSFKVSDKGKFIGIGEANQLGKFDSKVDKCVFLGCSNTSKAFRVFNSRPLVVEESIHVKFNKGLTFEKRLSYLKDDFVDL</sequence>
<dbReference type="OrthoDB" id="1751476at2759"/>
<dbReference type="InterPro" id="IPR057670">
    <property type="entry name" value="SH3_retrovirus"/>
</dbReference>